<dbReference type="EMBL" id="LUUJ01000041">
    <property type="protein sequence ID" value="OAI20056.1"/>
    <property type="molecule type" value="Genomic_DNA"/>
</dbReference>
<evidence type="ECO:0000256" key="4">
    <source>
        <dbReference type="ARBA" id="ARBA00022741"/>
    </source>
</evidence>
<evidence type="ECO:0000256" key="8">
    <source>
        <dbReference type="ARBA" id="ARBA00051245"/>
    </source>
</evidence>
<keyword evidence="6" id="KW-0067">ATP-binding</keyword>
<dbReference type="PANTHER" id="PTHR32309">
    <property type="entry name" value="TYROSINE-PROTEIN KINASE"/>
    <property type="match status" value="1"/>
</dbReference>
<dbReference type="GO" id="GO:0005886">
    <property type="term" value="C:plasma membrane"/>
    <property type="evidence" value="ECO:0007669"/>
    <property type="project" value="TreeGrafter"/>
</dbReference>
<dbReference type="Pfam" id="PF13614">
    <property type="entry name" value="AAA_31"/>
    <property type="match status" value="1"/>
</dbReference>
<evidence type="ECO:0000313" key="10">
    <source>
        <dbReference type="EMBL" id="OAI20056.1"/>
    </source>
</evidence>
<dbReference type="InterPro" id="IPR025669">
    <property type="entry name" value="AAA_dom"/>
</dbReference>
<evidence type="ECO:0000256" key="2">
    <source>
        <dbReference type="ARBA" id="ARBA00011903"/>
    </source>
</evidence>
<evidence type="ECO:0000256" key="5">
    <source>
        <dbReference type="ARBA" id="ARBA00022777"/>
    </source>
</evidence>
<dbReference type="InterPro" id="IPR027417">
    <property type="entry name" value="P-loop_NTPase"/>
</dbReference>
<dbReference type="InterPro" id="IPR050445">
    <property type="entry name" value="Bact_polysacc_biosynth/exp"/>
</dbReference>
<dbReference type="PANTHER" id="PTHR32309:SF13">
    <property type="entry name" value="FERRIC ENTEROBACTIN TRANSPORT PROTEIN FEPE"/>
    <property type="match status" value="1"/>
</dbReference>
<comment type="caution">
    <text evidence="10">The sequence shown here is derived from an EMBL/GenBank/DDBJ whole genome shotgun (WGS) entry which is preliminary data.</text>
</comment>
<accession>A0A177NPQ6</accession>
<name>A0A177NPQ6_9GAMM</name>
<proteinExistence type="inferred from homology"/>
<keyword evidence="7" id="KW-0829">Tyrosine-protein kinase</keyword>
<dbReference type="GO" id="GO:0004715">
    <property type="term" value="F:non-membrane spanning protein tyrosine kinase activity"/>
    <property type="evidence" value="ECO:0007669"/>
    <property type="project" value="UniProtKB-EC"/>
</dbReference>
<evidence type="ECO:0000256" key="3">
    <source>
        <dbReference type="ARBA" id="ARBA00022679"/>
    </source>
</evidence>
<dbReference type="CDD" id="cd05387">
    <property type="entry name" value="BY-kinase"/>
    <property type="match status" value="1"/>
</dbReference>
<dbReference type="NCBIfam" id="TIGR01007">
    <property type="entry name" value="eps_fam"/>
    <property type="match status" value="1"/>
</dbReference>
<dbReference type="RefSeq" id="WP_064039245.1">
    <property type="nucleotide sequence ID" value="NZ_LUUJ01000041.1"/>
</dbReference>
<evidence type="ECO:0000256" key="1">
    <source>
        <dbReference type="ARBA" id="ARBA00007316"/>
    </source>
</evidence>
<gene>
    <name evidence="10" type="ORF">A1507_23050</name>
</gene>
<dbReference type="OrthoDB" id="9775724at2"/>
<comment type="catalytic activity">
    <reaction evidence="8">
        <text>L-tyrosyl-[protein] + ATP = O-phospho-L-tyrosyl-[protein] + ADP + H(+)</text>
        <dbReference type="Rhea" id="RHEA:10596"/>
        <dbReference type="Rhea" id="RHEA-COMP:10136"/>
        <dbReference type="Rhea" id="RHEA-COMP:20101"/>
        <dbReference type="ChEBI" id="CHEBI:15378"/>
        <dbReference type="ChEBI" id="CHEBI:30616"/>
        <dbReference type="ChEBI" id="CHEBI:46858"/>
        <dbReference type="ChEBI" id="CHEBI:61978"/>
        <dbReference type="ChEBI" id="CHEBI:456216"/>
        <dbReference type="EC" id="2.7.10.2"/>
    </reaction>
</comment>
<organism evidence="10 11">
    <name type="scientific">Methylomonas koyamae</name>
    <dbReference type="NCBI Taxonomy" id="702114"/>
    <lineage>
        <taxon>Bacteria</taxon>
        <taxon>Pseudomonadati</taxon>
        <taxon>Pseudomonadota</taxon>
        <taxon>Gammaproteobacteria</taxon>
        <taxon>Methylococcales</taxon>
        <taxon>Methylococcaceae</taxon>
        <taxon>Methylomonas</taxon>
    </lineage>
</organism>
<dbReference type="Gene3D" id="3.40.50.300">
    <property type="entry name" value="P-loop containing nucleotide triphosphate hydrolases"/>
    <property type="match status" value="1"/>
</dbReference>
<evidence type="ECO:0000256" key="7">
    <source>
        <dbReference type="ARBA" id="ARBA00023137"/>
    </source>
</evidence>
<keyword evidence="3" id="KW-0808">Transferase</keyword>
<dbReference type="EC" id="2.7.10.2" evidence="2"/>
<sequence>MSIIENALNKAAKQGLIITKERADSVDLDSTRDRKISDANSFVGEKSAVDQASKAVPDRLVNIDWQALSENGFIDSNNAKSQLAEEFRVIKRPLVNNIQGAESNGINRSNLILICSSLPGEGKTFVSINLALSIANERDKSVLLIDADVEKPNIAKQLGIDNSRGLIEYLEDDKVTFSDILLKTDLPNLSIITAGKRHKYSTELLSSQRMYLFAEEVSRRYRDRIVIFDSPPLLVATQAQILAELVGQVVLVIAAEATPQSVVNESVSKLSNCDVVMTLLNKTRKEIDIYGHNYSYGKYGHF</sequence>
<feature type="domain" description="AAA" evidence="9">
    <location>
        <begin position="113"/>
        <end position="252"/>
    </location>
</feature>
<dbReference type="InterPro" id="IPR005702">
    <property type="entry name" value="Wzc-like_C"/>
</dbReference>
<reference evidence="10 11" key="1">
    <citation type="submission" date="2016-03" db="EMBL/GenBank/DDBJ databases">
        <authorList>
            <person name="Ploux O."/>
        </authorList>
    </citation>
    <scope>NUCLEOTIDE SEQUENCE [LARGE SCALE GENOMIC DNA]</scope>
    <source>
        <strain evidence="10 11">R-45378</strain>
    </source>
</reference>
<dbReference type="SUPFAM" id="SSF52540">
    <property type="entry name" value="P-loop containing nucleoside triphosphate hydrolases"/>
    <property type="match status" value="1"/>
</dbReference>
<dbReference type="Proteomes" id="UP000077857">
    <property type="component" value="Unassembled WGS sequence"/>
</dbReference>
<keyword evidence="5 10" id="KW-0418">Kinase</keyword>
<evidence type="ECO:0000313" key="11">
    <source>
        <dbReference type="Proteomes" id="UP000077857"/>
    </source>
</evidence>
<protein>
    <recommendedName>
        <fullName evidence="2">non-specific protein-tyrosine kinase</fullName>
        <ecNumber evidence="2">2.7.10.2</ecNumber>
    </recommendedName>
</protein>
<evidence type="ECO:0000256" key="6">
    <source>
        <dbReference type="ARBA" id="ARBA00022840"/>
    </source>
</evidence>
<evidence type="ECO:0000259" key="9">
    <source>
        <dbReference type="Pfam" id="PF13614"/>
    </source>
</evidence>
<comment type="similarity">
    <text evidence="1">Belongs to the CpsD/CapB family.</text>
</comment>
<dbReference type="AlphaFoldDB" id="A0A177NPQ6"/>
<dbReference type="NCBIfam" id="TIGR03018">
    <property type="entry name" value="pepcterm_TyrKin"/>
    <property type="match status" value="1"/>
</dbReference>
<dbReference type="GO" id="GO:0005524">
    <property type="term" value="F:ATP binding"/>
    <property type="evidence" value="ECO:0007669"/>
    <property type="project" value="UniProtKB-KW"/>
</dbReference>
<keyword evidence="4" id="KW-0547">Nucleotide-binding</keyword>